<dbReference type="Gene3D" id="1.50.10.100">
    <property type="entry name" value="Chondroitin AC/alginate lyase"/>
    <property type="match status" value="1"/>
</dbReference>
<dbReference type="Proteomes" id="UP000006272">
    <property type="component" value="Unassembled WGS sequence"/>
</dbReference>
<feature type="domain" description="Alginate lyase" evidence="4">
    <location>
        <begin position="79"/>
        <end position="356"/>
    </location>
</feature>
<evidence type="ECO:0000256" key="3">
    <source>
        <dbReference type="SAM" id="SignalP"/>
    </source>
</evidence>
<reference evidence="5 6" key="1">
    <citation type="submission" date="2012-07" db="EMBL/GenBank/DDBJ databases">
        <title>Draft genome sequence of Desulfovibrio magneticus str. Maddingley MBC34 obtained from a metagenomic sequence of a methanogenic enrichment isolated from coal-seam formation water in Victoria, Australia.</title>
        <authorList>
            <person name="Greenfield P."/>
            <person name="Hendry P."/>
            <person name="Li D."/>
            <person name="Rosewarne C.P."/>
            <person name="Tran-Dinh N."/>
            <person name="Elbourne L.D.H."/>
            <person name="Paulsen I.T."/>
            <person name="Midgley D.J."/>
        </authorList>
    </citation>
    <scope>NUCLEOTIDE SEQUENCE [LARGE SCALE GENOMIC DNA]</scope>
    <source>
        <strain evidence="6">Maddingley MBC34</strain>
    </source>
</reference>
<dbReference type="AlphaFoldDB" id="K6FPB8"/>
<evidence type="ECO:0000313" key="5">
    <source>
        <dbReference type="EMBL" id="EKO40402.1"/>
    </source>
</evidence>
<dbReference type="SUPFAM" id="SSF48230">
    <property type="entry name" value="Chondroitin AC/alginate lyase"/>
    <property type="match status" value="1"/>
</dbReference>
<dbReference type="GO" id="GO:0042597">
    <property type="term" value="C:periplasmic space"/>
    <property type="evidence" value="ECO:0007669"/>
    <property type="project" value="InterPro"/>
</dbReference>
<dbReference type="PATRIC" id="fig|1206767.3.peg.825"/>
<protein>
    <submittedName>
        <fullName evidence="5">Alginate lyase</fullName>
    </submittedName>
</protein>
<name>K6FPB8_9BACT</name>
<sequence>MPLTRLRPGWPFRAACLAVFALCWLAMAQAAQRPALLFAAEADLQRTKAALAAGEPALAPALGQLREECAEAMAVGRLTVTDKKLPSPSVDPRDYVSRAPYWWPDPNKPDGLPPIRKDGEVHPDAQKGDVRTFEKLADAVGTLALGYALTGEEQWAAKAAGLLRAFFLDPATAMQPHLRYGQLVPGQTEGSGFGLIDLRRLPEVCDAASLLVGSPAWSAQDLDGLRAWMQAYLDWLQASPQGRQAREAANNHGTWYDVQTAGLALFCGKNDLAREALARFPARLAAQVRPDGTQPLELARTRSFSYSLSNLEGLFRLMQLGDRLGLDLWSLTPAEAGTPRKALNYLLPYLGDRAPWPGRQITPVGHNQGVALMLRLAAVHYSPTYEADITAVFGKKAAKRRIWLLYPPTR</sequence>
<dbReference type="Pfam" id="PF05426">
    <property type="entry name" value="Alginate_lyase"/>
    <property type="match status" value="1"/>
</dbReference>
<evidence type="ECO:0000259" key="4">
    <source>
        <dbReference type="Pfam" id="PF05426"/>
    </source>
</evidence>
<evidence type="ECO:0000313" key="6">
    <source>
        <dbReference type="Proteomes" id="UP000006272"/>
    </source>
</evidence>
<gene>
    <name evidence="5" type="ORF">B193_0864</name>
</gene>
<organism evidence="5 6">
    <name type="scientific">Solidesulfovibrio magneticus str. Maddingley MBC34</name>
    <dbReference type="NCBI Taxonomy" id="1206767"/>
    <lineage>
        <taxon>Bacteria</taxon>
        <taxon>Pseudomonadati</taxon>
        <taxon>Thermodesulfobacteriota</taxon>
        <taxon>Desulfovibrionia</taxon>
        <taxon>Desulfovibrionales</taxon>
        <taxon>Desulfovibrionaceae</taxon>
        <taxon>Solidesulfovibrio</taxon>
    </lineage>
</organism>
<comment type="caution">
    <text evidence="5">The sequence shown here is derived from an EMBL/GenBank/DDBJ whole genome shotgun (WGS) entry which is preliminary data.</text>
</comment>
<evidence type="ECO:0000256" key="1">
    <source>
        <dbReference type="ARBA" id="ARBA00022729"/>
    </source>
</evidence>
<feature type="signal peptide" evidence="3">
    <location>
        <begin position="1"/>
        <end position="30"/>
    </location>
</feature>
<dbReference type="InterPro" id="IPR008397">
    <property type="entry name" value="Alginate_lyase_dom"/>
</dbReference>
<dbReference type="InterPro" id="IPR008929">
    <property type="entry name" value="Chondroitin_lyas"/>
</dbReference>
<keyword evidence="1 3" id="KW-0732">Signal</keyword>
<accession>K6FPB8</accession>
<proteinExistence type="predicted"/>
<keyword evidence="2 5" id="KW-0456">Lyase</keyword>
<feature type="chain" id="PRO_5003894221" evidence="3">
    <location>
        <begin position="31"/>
        <end position="410"/>
    </location>
</feature>
<dbReference type="GO" id="GO:0016829">
    <property type="term" value="F:lyase activity"/>
    <property type="evidence" value="ECO:0007669"/>
    <property type="project" value="UniProtKB-KW"/>
</dbReference>
<evidence type="ECO:0000256" key="2">
    <source>
        <dbReference type="ARBA" id="ARBA00023239"/>
    </source>
</evidence>
<dbReference type="EMBL" id="ALAO01000073">
    <property type="protein sequence ID" value="EKO40402.1"/>
    <property type="molecule type" value="Genomic_DNA"/>
</dbReference>